<feature type="compositionally biased region" description="Polar residues" evidence="4">
    <location>
        <begin position="604"/>
        <end position="640"/>
    </location>
</feature>
<evidence type="ECO:0000256" key="3">
    <source>
        <dbReference type="ARBA" id="ARBA00023136"/>
    </source>
</evidence>
<dbReference type="AlphaFoldDB" id="A0A6P1TLF2"/>
<gene>
    <name evidence="8" type="ORF">Ana3638_15725</name>
</gene>
<protein>
    <recommendedName>
        <fullName evidence="10">Stage V sporulation protein D</fullName>
    </recommendedName>
</protein>
<comment type="subcellular location">
    <subcellularLocation>
        <location evidence="1">Membrane</location>
    </subcellularLocation>
</comment>
<dbReference type="InterPro" id="IPR036138">
    <property type="entry name" value="PBP_dimer_sf"/>
</dbReference>
<dbReference type="SUPFAM" id="SSF56519">
    <property type="entry name" value="Penicillin binding protein dimerisation domain"/>
    <property type="match status" value="1"/>
</dbReference>
<evidence type="ECO:0000256" key="2">
    <source>
        <dbReference type="ARBA" id="ARBA00007171"/>
    </source>
</evidence>
<dbReference type="InterPro" id="IPR050515">
    <property type="entry name" value="Beta-lactam/transpept"/>
</dbReference>
<dbReference type="RefSeq" id="WP_161838875.1">
    <property type="nucleotide sequence ID" value="NZ_CP048000.1"/>
</dbReference>
<evidence type="ECO:0000256" key="4">
    <source>
        <dbReference type="SAM" id="MobiDB-lite"/>
    </source>
</evidence>
<dbReference type="InterPro" id="IPR012338">
    <property type="entry name" value="Beta-lactam/transpept-like"/>
</dbReference>
<keyword evidence="5" id="KW-1133">Transmembrane helix</keyword>
<dbReference type="GO" id="GO:0071555">
    <property type="term" value="P:cell wall organization"/>
    <property type="evidence" value="ECO:0007669"/>
    <property type="project" value="TreeGrafter"/>
</dbReference>
<feature type="domain" description="Penicillin-binding protein transpeptidase" evidence="6">
    <location>
        <begin position="262"/>
        <end position="588"/>
    </location>
</feature>
<feature type="domain" description="Penicillin-binding protein dimerisation" evidence="7">
    <location>
        <begin position="66"/>
        <end position="217"/>
    </location>
</feature>
<comment type="similarity">
    <text evidence="2">Belongs to the transpeptidase family.</text>
</comment>
<feature type="region of interest" description="Disordered" evidence="4">
    <location>
        <begin position="604"/>
        <end position="714"/>
    </location>
</feature>
<dbReference type="Gene3D" id="3.40.710.10">
    <property type="entry name" value="DD-peptidase/beta-lactamase superfamily"/>
    <property type="match status" value="1"/>
</dbReference>
<feature type="compositionally biased region" description="Acidic residues" evidence="4">
    <location>
        <begin position="670"/>
        <end position="692"/>
    </location>
</feature>
<dbReference type="GO" id="GO:0008658">
    <property type="term" value="F:penicillin binding"/>
    <property type="evidence" value="ECO:0007669"/>
    <property type="project" value="InterPro"/>
</dbReference>
<dbReference type="GO" id="GO:0005886">
    <property type="term" value="C:plasma membrane"/>
    <property type="evidence" value="ECO:0007669"/>
    <property type="project" value="TreeGrafter"/>
</dbReference>
<dbReference type="Pfam" id="PF00905">
    <property type="entry name" value="Transpeptidase"/>
    <property type="match status" value="1"/>
</dbReference>
<evidence type="ECO:0000256" key="1">
    <source>
        <dbReference type="ARBA" id="ARBA00004370"/>
    </source>
</evidence>
<dbReference type="KEGG" id="anr:Ana3638_15725"/>
<feature type="compositionally biased region" description="Basic and acidic residues" evidence="4">
    <location>
        <begin position="653"/>
        <end position="664"/>
    </location>
</feature>
<dbReference type="Pfam" id="PF03717">
    <property type="entry name" value="PBP_dimer"/>
    <property type="match status" value="1"/>
</dbReference>
<evidence type="ECO:0000256" key="5">
    <source>
        <dbReference type="SAM" id="Phobius"/>
    </source>
</evidence>
<accession>A0A6P1TLF2</accession>
<dbReference type="SUPFAM" id="SSF56601">
    <property type="entry name" value="beta-lactamase/transpeptidase-like"/>
    <property type="match status" value="1"/>
</dbReference>
<feature type="transmembrane region" description="Helical" evidence="5">
    <location>
        <begin position="21"/>
        <end position="40"/>
    </location>
</feature>
<evidence type="ECO:0000259" key="6">
    <source>
        <dbReference type="Pfam" id="PF00905"/>
    </source>
</evidence>
<dbReference type="PANTHER" id="PTHR30627:SF1">
    <property type="entry name" value="PEPTIDOGLYCAN D,D-TRANSPEPTIDASE FTSI"/>
    <property type="match status" value="1"/>
</dbReference>
<organism evidence="8 9">
    <name type="scientific">Anaerocolumna sedimenticola</name>
    <dbReference type="NCBI Taxonomy" id="2696063"/>
    <lineage>
        <taxon>Bacteria</taxon>
        <taxon>Bacillati</taxon>
        <taxon>Bacillota</taxon>
        <taxon>Clostridia</taxon>
        <taxon>Lachnospirales</taxon>
        <taxon>Lachnospiraceae</taxon>
        <taxon>Anaerocolumna</taxon>
    </lineage>
</organism>
<reference evidence="8 9" key="1">
    <citation type="submission" date="2020-01" db="EMBL/GenBank/DDBJ databases">
        <title>Genome analysis of Anaerocolumna sp. CBA3638.</title>
        <authorList>
            <person name="Kim J."/>
            <person name="Roh S.W."/>
        </authorList>
    </citation>
    <scope>NUCLEOTIDE SEQUENCE [LARGE SCALE GENOMIC DNA]</scope>
    <source>
        <strain evidence="8 9">CBA3638</strain>
    </source>
</reference>
<evidence type="ECO:0000259" key="7">
    <source>
        <dbReference type="Pfam" id="PF03717"/>
    </source>
</evidence>
<sequence>MRNVAREKKMKKFTNKMQAKLLLVFCIIILTMIGLIVRLVHINRTDGERYAKKVLSQQTYTSTVIPFQRGSILDRKGTVLATSEKVYNIILDVKFMLEDKKYLTPTIKALTDCYDSIKEDTIMDLVNKRPESRYVVLEKGISYKKMMQFKDKEKKDNNIQGVWFEEDYVRKYPYKTLASDVIGFTSSGNVGNWGIEQFYNDQLNGVNGIEYGYIDSELKLEQTTKPAINGNTIISTIDANVQGIVQEHIKKFNKDMDCKNIGVIVMNPNNGEILAMASNEEYDLNNPTDLTPFYTKKEIGKMTDKEKLDALNAIWRNYTISDMYEPGSTFKPFTVSAGLEENIIHPNDTYLCDGGQNINGVEIGCSHIHGTVDLTQVLMKSCNDALMQIGAKEGKQLFYDYQNFFGMGRKTGIDLPGEALGILVPENKMSPVDLAISSFGQTFTVTMIQMASGFSSLVNGGYYYEPHIVKQIVNPGGATLQNFDKVLVKESVSSETSEFINNAMYLTVEGEGGTASGAKVPGYKVGGKTGTAQKFPRKDKRHLLSFIGAVPADKPEMIIYVVLDDPQKVEPSAQSSGIATEFAGEILKDILPFLEIYPTESSKGLNISKTTPVLPSTGTQTNSDKNTTEDTNMSNGNSNEDNADGNTTEADDKDANAKDNKDSDNTSDSSEGDGLETDNDNTFTESDEDGEILDFIPDTLESDNGLGIQSENNN</sequence>
<keyword evidence="3 5" id="KW-0472">Membrane</keyword>
<evidence type="ECO:0000313" key="9">
    <source>
        <dbReference type="Proteomes" id="UP000464314"/>
    </source>
</evidence>
<dbReference type="EMBL" id="CP048000">
    <property type="protein sequence ID" value="QHQ62050.1"/>
    <property type="molecule type" value="Genomic_DNA"/>
</dbReference>
<proteinExistence type="inferred from homology"/>
<evidence type="ECO:0000313" key="8">
    <source>
        <dbReference type="EMBL" id="QHQ62050.1"/>
    </source>
</evidence>
<keyword evidence="5" id="KW-0812">Transmembrane</keyword>
<dbReference type="Gene3D" id="3.90.1310.10">
    <property type="entry name" value="Penicillin-binding protein 2a (Domain 2)"/>
    <property type="match status" value="1"/>
</dbReference>
<dbReference type="InterPro" id="IPR001460">
    <property type="entry name" value="PCN-bd_Tpept"/>
</dbReference>
<dbReference type="PANTHER" id="PTHR30627">
    <property type="entry name" value="PEPTIDOGLYCAN D,D-TRANSPEPTIDASE"/>
    <property type="match status" value="1"/>
</dbReference>
<keyword evidence="9" id="KW-1185">Reference proteome</keyword>
<name>A0A6P1TLF2_9FIRM</name>
<dbReference type="Proteomes" id="UP000464314">
    <property type="component" value="Chromosome"/>
</dbReference>
<dbReference type="InterPro" id="IPR005311">
    <property type="entry name" value="PBP_dimer"/>
</dbReference>
<evidence type="ECO:0008006" key="10">
    <source>
        <dbReference type="Google" id="ProtNLM"/>
    </source>
</evidence>